<dbReference type="InterPro" id="IPR015269">
    <property type="entry name" value="UPF0029_Impact_C"/>
</dbReference>
<dbReference type="SUPFAM" id="SSF54211">
    <property type="entry name" value="Ribosomal protein S5 domain 2-like"/>
    <property type="match status" value="1"/>
</dbReference>
<dbReference type="InterPro" id="IPR015796">
    <property type="entry name" value="Impact_YigZ-like"/>
</dbReference>
<reference evidence="4" key="1">
    <citation type="journal article" date="2021" name="PeerJ">
        <title>Extensive microbial diversity within the chicken gut microbiome revealed by metagenomics and culture.</title>
        <authorList>
            <person name="Gilroy R."/>
            <person name="Ravi A."/>
            <person name="Getino M."/>
            <person name="Pursley I."/>
            <person name="Horton D.L."/>
            <person name="Alikhan N.F."/>
            <person name="Baker D."/>
            <person name="Gharbi K."/>
            <person name="Hall N."/>
            <person name="Watson M."/>
            <person name="Adriaenssens E.M."/>
            <person name="Foster-Nyarko E."/>
            <person name="Jarju S."/>
            <person name="Secka A."/>
            <person name="Antonio M."/>
            <person name="Oren A."/>
            <person name="Chaudhuri R.R."/>
            <person name="La Ragione R."/>
            <person name="Hildebrand F."/>
            <person name="Pallen M.J."/>
        </authorList>
    </citation>
    <scope>NUCLEOTIDE SEQUENCE</scope>
    <source>
        <strain evidence="4">CHK187-11901</strain>
    </source>
</reference>
<comment type="similarity">
    <text evidence="1">Belongs to the IMPACT family.</text>
</comment>
<accession>A0A9D2NT63</accession>
<evidence type="ECO:0000313" key="5">
    <source>
        <dbReference type="Proteomes" id="UP000823896"/>
    </source>
</evidence>
<feature type="domain" description="Impact N-terminal" evidence="2">
    <location>
        <begin position="15"/>
        <end position="120"/>
    </location>
</feature>
<reference evidence="4" key="2">
    <citation type="submission" date="2021-04" db="EMBL/GenBank/DDBJ databases">
        <authorList>
            <person name="Gilroy R."/>
        </authorList>
    </citation>
    <scope>NUCLEOTIDE SEQUENCE</scope>
    <source>
        <strain evidence="4">CHK187-11901</strain>
    </source>
</reference>
<dbReference type="InterPro" id="IPR001498">
    <property type="entry name" value="Impact_N"/>
</dbReference>
<dbReference type="AlphaFoldDB" id="A0A9D2NT63"/>
<dbReference type="PANTHER" id="PTHR16301">
    <property type="entry name" value="IMPACT-RELATED"/>
    <property type="match status" value="1"/>
</dbReference>
<protein>
    <submittedName>
        <fullName evidence="4">YigZ family protein</fullName>
    </submittedName>
</protein>
<dbReference type="Gene3D" id="3.30.230.30">
    <property type="entry name" value="Impact, N-terminal domain"/>
    <property type="match status" value="1"/>
</dbReference>
<evidence type="ECO:0000259" key="2">
    <source>
        <dbReference type="Pfam" id="PF01205"/>
    </source>
</evidence>
<gene>
    <name evidence="4" type="ORF">H9702_03995</name>
</gene>
<dbReference type="EMBL" id="DWWM01000024">
    <property type="protein sequence ID" value="HJC36273.1"/>
    <property type="molecule type" value="Genomic_DNA"/>
</dbReference>
<feature type="domain" description="UPF0029" evidence="3">
    <location>
        <begin position="136"/>
        <end position="186"/>
    </location>
</feature>
<evidence type="ECO:0000259" key="3">
    <source>
        <dbReference type="Pfam" id="PF09186"/>
    </source>
</evidence>
<proteinExistence type="inferred from homology"/>
<dbReference type="Pfam" id="PF01205">
    <property type="entry name" value="Impact_N"/>
    <property type="match status" value="1"/>
</dbReference>
<name>A0A9D2NT63_9FIRM</name>
<dbReference type="InterPro" id="IPR036956">
    <property type="entry name" value="Impact_N_sf"/>
</dbReference>
<dbReference type="InterPro" id="IPR020568">
    <property type="entry name" value="Ribosomal_Su5_D2-typ_SF"/>
</dbReference>
<dbReference type="SUPFAM" id="SSF54980">
    <property type="entry name" value="EF-G C-terminal domain-like"/>
    <property type="match status" value="1"/>
</dbReference>
<organism evidence="4 5">
    <name type="scientific">Candidatus Merdibacter merdavium</name>
    <dbReference type="NCBI Taxonomy" id="2838692"/>
    <lineage>
        <taxon>Bacteria</taxon>
        <taxon>Bacillati</taxon>
        <taxon>Bacillota</taxon>
        <taxon>Erysipelotrichia</taxon>
        <taxon>Erysipelotrichales</taxon>
        <taxon>Erysipelotrichaceae</taxon>
        <taxon>Merdibacter</taxon>
    </lineage>
</organism>
<dbReference type="GO" id="GO:0006446">
    <property type="term" value="P:regulation of translational initiation"/>
    <property type="evidence" value="ECO:0007669"/>
    <property type="project" value="TreeGrafter"/>
</dbReference>
<dbReference type="Proteomes" id="UP000823896">
    <property type="component" value="Unassembled WGS sequence"/>
</dbReference>
<dbReference type="NCBIfam" id="TIGR00257">
    <property type="entry name" value="IMPACT_YIGZ"/>
    <property type="match status" value="1"/>
</dbReference>
<dbReference type="PANTHER" id="PTHR16301:SF20">
    <property type="entry name" value="IMPACT FAMILY MEMBER YIGZ"/>
    <property type="match status" value="1"/>
</dbReference>
<evidence type="ECO:0000313" key="4">
    <source>
        <dbReference type="EMBL" id="HJC36273.1"/>
    </source>
</evidence>
<dbReference type="InterPro" id="IPR023582">
    <property type="entry name" value="Impact"/>
</dbReference>
<dbReference type="Pfam" id="PF09186">
    <property type="entry name" value="DUF1949"/>
    <property type="match status" value="1"/>
</dbReference>
<dbReference type="GO" id="GO:0005737">
    <property type="term" value="C:cytoplasm"/>
    <property type="evidence" value="ECO:0007669"/>
    <property type="project" value="TreeGrafter"/>
</dbReference>
<sequence length="207" mass="24036">MYRIKEDHIEELEIKKSRFITYLHRAENEADAKAFLNEIRHLHPDATHHCYAFIIGEHNEIKRSNDDGEPAGTAGVPMLECLDRNDMQDIIAITVRYFGGIKLGAGGLIRAYSKSVSHALSTAKITRKQWMEKYTVHFSYDLIGRIDHYFRENKIEVLDKRYDEEVCYTYLCDHDNSADLQELSNGKYLPRFVAKTLIEVPVKLNEQ</sequence>
<dbReference type="InterPro" id="IPR035647">
    <property type="entry name" value="EFG_III/V"/>
</dbReference>
<evidence type="ECO:0000256" key="1">
    <source>
        <dbReference type="ARBA" id="ARBA00007665"/>
    </source>
</evidence>
<comment type="caution">
    <text evidence="4">The sequence shown here is derived from an EMBL/GenBank/DDBJ whole genome shotgun (WGS) entry which is preliminary data.</text>
</comment>